<evidence type="ECO:0000256" key="4">
    <source>
        <dbReference type="ARBA" id="ARBA00023026"/>
    </source>
</evidence>
<dbReference type="Pfam" id="PF05630">
    <property type="entry name" value="NPP1"/>
    <property type="match status" value="1"/>
</dbReference>
<evidence type="ECO:0000256" key="1">
    <source>
        <dbReference type="ARBA" id="ARBA00004613"/>
    </source>
</evidence>
<protein>
    <submittedName>
        <fullName evidence="5">Unnamed protein product</fullName>
    </submittedName>
</protein>
<evidence type="ECO:0000256" key="3">
    <source>
        <dbReference type="ARBA" id="ARBA00022525"/>
    </source>
</evidence>
<comment type="similarity">
    <text evidence="2">Belongs to the Necrosis inducing protein (NPP1) family.</text>
</comment>
<accession>A0A9W6X7A0</accession>
<comment type="subcellular location">
    <subcellularLocation>
        <location evidence="1">Secreted</location>
    </subcellularLocation>
</comment>
<reference evidence="5" key="1">
    <citation type="submission" date="2023-04" db="EMBL/GenBank/DDBJ databases">
        <title>Phytophthora lilii NBRC 32176.</title>
        <authorList>
            <person name="Ichikawa N."/>
            <person name="Sato H."/>
            <person name="Tonouchi N."/>
        </authorList>
    </citation>
    <scope>NUCLEOTIDE SEQUENCE</scope>
    <source>
        <strain evidence="5">NBRC 32176</strain>
    </source>
</reference>
<evidence type="ECO:0000313" key="6">
    <source>
        <dbReference type="Proteomes" id="UP001165083"/>
    </source>
</evidence>
<dbReference type="GO" id="GO:0005576">
    <property type="term" value="C:extracellular region"/>
    <property type="evidence" value="ECO:0007669"/>
    <property type="project" value="UniProtKB-SubCell"/>
</dbReference>
<dbReference type="OrthoDB" id="122633at2759"/>
<keyword evidence="3" id="KW-0964">Secreted</keyword>
<proteinExistence type="inferred from homology"/>
<evidence type="ECO:0000256" key="2">
    <source>
        <dbReference type="ARBA" id="ARBA00009520"/>
    </source>
</evidence>
<keyword evidence="6" id="KW-1185">Reference proteome</keyword>
<keyword evidence="4" id="KW-0843">Virulence</keyword>
<name>A0A9W6X7A0_9STRA</name>
<dbReference type="AlphaFoldDB" id="A0A9W6X7A0"/>
<comment type="caution">
    <text evidence="5">The sequence shown here is derived from an EMBL/GenBank/DDBJ whole genome shotgun (WGS) entry which is preliminary data.</text>
</comment>
<dbReference type="Proteomes" id="UP001165083">
    <property type="component" value="Unassembled WGS sequence"/>
</dbReference>
<gene>
    <name evidence="5" type="ORF">Plil01_001406800</name>
</gene>
<organism evidence="5 6">
    <name type="scientific">Phytophthora lilii</name>
    <dbReference type="NCBI Taxonomy" id="2077276"/>
    <lineage>
        <taxon>Eukaryota</taxon>
        <taxon>Sar</taxon>
        <taxon>Stramenopiles</taxon>
        <taxon>Oomycota</taxon>
        <taxon>Peronosporomycetes</taxon>
        <taxon>Peronosporales</taxon>
        <taxon>Peronosporaceae</taxon>
        <taxon>Phytophthora</taxon>
    </lineage>
</organism>
<evidence type="ECO:0000313" key="5">
    <source>
        <dbReference type="EMBL" id="GMF32950.1"/>
    </source>
</evidence>
<dbReference type="PANTHER" id="PTHR33657">
    <property type="entry name" value="DOMAIN PROTEIN, PUTATIVE (AFU_ORTHOLOGUE AFUA_5G00600)-RELATED"/>
    <property type="match status" value="1"/>
</dbReference>
<sequence length="139" mass="16207">MMYAWYFPKGFWGASASSRHDWANFVVWIDNPAIENPQILGVSFSKSEDTYEFQTKIYETAFMGYRALYGSAILDFSILDGEYQDLIMWEQMTDEVRAALVDSNFDDFEVPFNEDKTTSTPTWKKRGRFEQHACCCNII</sequence>
<dbReference type="InterPro" id="IPR008701">
    <property type="entry name" value="NPP1"/>
</dbReference>
<dbReference type="EMBL" id="BSXW01001027">
    <property type="protein sequence ID" value="GMF32950.1"/>
    <property type="molecule type" value="Genomic_DNA"/>
</dbReference>
<dbReference type="PANTHER" id="PTHR33657:SF8">
    <property type="entry name" value="DOMAIN PROTEIN, PUTATIVE (AFU_ORTHOLOGUE AFUA_5G00600)-RELATED"/>
    <property type="match status" value="1"/>
</dbReference>